<sequence length="164" mass="17764">MATDQYNKALNGDGKFPGYLKLANESMTDAANIAVANAGLCYFNLGNFKEAIKYLEKFSAKSDKGLSAQYVAALANSYASDNQIDKAIATFKKAAEVADNAITSPQYLLEAGLLLESQQKPAEALDIYKSIKSKYRSSTLVAPQQVQVGAYAALIDKYIERVSK</sequence>
<protein>
    <submittedName>
        <fullName evidence="1">TPR domain protein</fullName>
    </submittedName>
</protein>
<dbReference type="InterPro" id="IPR019734">
    <property type="entry name" value="TPR_rpt"/>
</dbReference>
<comment type="caution">
    <text evidence="1">The sequence shown here is derived from an EMBL/GenBank/DDBJ whole genome shotgun (WGS) entry which is preliminary data.</text>
</comment>
<evidence type="ECO:0000313" key="1">
    <source>
        <dbReference type="EMBL" id="EJX01697.1"/>
    </source>
</evidence>
<dbReference type="SUPFAM" id="SSF48452">
    <property type="entry name" value="TPR-like"/>
    <property type="match status" value="1"/>
</dbReference>
<proteinExistence type="predicted"/>
<dbReference type="Pfam" id="PF13181">
    <property type="entry name" value="TPR_8"/>
    <property type="match status" value="1"/>
</dbReference>
<gene>
    <name evidence="1" type="ORF">EVA_10192</name>
</gene>
<reference evidence="1" key="1">
    <citation type="journal article" date="2012" name="PLoS ONE">
        <title>Gene sets for utilization of primary and secondary nutrition supplies in the distal gut of endangered iberian lynx.</title>
        <authorList>
            <person name="Alcaide M."/>
            <person name="Messina E."/>
            <person name="Richter M."/>
            <person name="Bargiela R."/>
            <person name="Peplies J."/>
            <person name="Huws S.A."/>
            <person name="Newbold C.J."/>
            <person name="Golyshin P.N."/>
            <person name="Simon M.A."/>
            <person name="Lopez G."/>
            <person name="Yakimov M.M."/>
            <person name="Ferrer M."/>
        </authorList>
    </citation>
    <scope>NUCLEOTIDE SEQUENCE</scope>
</reference>
<dbReference type="EMBL" id="AMCI01002853">
    <property type="protein sequence ID" value="EJX01697.1"/>
    <property type="molecule type" value="Genomic_DNA"/>
</dbReference>
<dbReference type="AlphaFoldDB" id="J9G3B5"/>
<accession>J9G3B5</accession>
<dbReference type="Pfam" id="PF13432">
    <property type="entry name" value="TPR_16"/>
    <property type="match status" value="1"/>
</dbReference>
<dbReference type="SMART" id="SM00028">
    <property type="entry name" value="TPR"/>
    <property type="match status" value="3"/>
</dbReference>
<dbReference type="InterPro" id="IPR011990">
    <property type="entry name" value="TPR-like_helical_dom_sf"/>
</dbReference>
<name>J9G3B5_9ZZZZ</name>
<dbReference type="Gene3D" id="1.25.40.10">
    <property type="entry name" value="Tetratricopeptide repeat domain"/>
    <property type="match status" value="1"/>
</dbReference>
<organism evidence="1">
    <name type="scientific">gut metagenome</name>
    <dbReference type="NCBI Taxonomy" id="749906"/>
    <lineage>
        <taxon>unclassified sequences</taxon>
        <taxon>metagenomes</taxon>
        <taxon>organismal metagenomes</taxon>
    </lineage>
</organism>